<dbReference type="InterPro" id="IPR005828">
    <property type="entry name" value="MFS_sugar_transport-like"/>
</dbReference>
<dbReference type="GO" id="GO:0016020">
    <property type="term" value="C:membrane"/>
    <property type="evidence" value="ECO:0007669"/>
    <property type="project" value="UniProtKB-SubCell"/>
</dbReference>
<dbReference type="PANTHER" id="PTHR48022">
    <property type="entry name" value="PLASTIDIC GLUCOSE TRANSPORTER 4"/>
    <property type="match status" value="1"/>
</dbReference>
<feature type="transmembrane region" description="Helical" evidence="5">
    <location>
        <begin position="55"/>
        <end position="75"/>
    </location>
</feature>
<feature type="transmembrane region" description="Helical" evidence="5">
    <location>
        <begin position="186"/>
        <end position="209"/>
    </location>
</feature>
<proteinExistence type="predicted"/>
<dbReference type="Pfam" id="PF00083">
    <property type="entry name" value="Sugar_tr"/>
    <property type="match status" value="1"/>
</dbReference>
<feature type="transmembrane region" description="Helical" evidence="5">
    <location>
        <begin position="339"/>
        <end position="362"/>
    </location>
</feature>
<comment type="subcellular location">
    <subcellularLocation>
        <location evidence="1">Membrane</location>
        <topology evidence="1">Multi-pass membrane protein</topology>
    </subcellularLocation>
</comment>
<keyword evidence="8" id="KW-1185">Reference proteome</keyword>
<evidence type="ECO:0000259" key="6">
    <source>
        <dbReference type="PROSITE" id="PS50850"/>
    </source>
</evidence>
<feature type="transmembrane region" description="Helical" evidence="5">
    <location>
        <begin position="274"/>
        <end position="297"/>
    </location>
</feature>
<sequence>MCKQDNVIFCELLCRVLFITMGYLYIGYALTYYAITQDSIAYVMNYQDSEYKSVIDGFINASLSIGAACAALVSSSIVNKLNYRNTFIMFDIVGISVGLLFTIQNINVLIFCRTLQGFLTGLNSALVIQYIYHFVPLKNVGIFVGLGPCLMMVGLTLGFAVQWIFLGSSASEYNQDLDYGYLGFNNWKLIFLFTTIPCTLRLFGMLFIIRHNLPFEQLKNGNEEKARLIIQNSYPSTISNQEIQELLVQIKQNLKEENQNLKYLFSKTYRKSMILCLIFGVLQQFAGINAVNFYAGVIVGTMTNNDTTLINLANVINGLVSIAASVFSSIMINRAGRRIILLIGNGFCFISLTLNCIIISIQSQGEQEQKTFQLLNLVFLTIYVISYSLSLGPVFWVYLSEVLPTKGISLVVFINWISCATLAQIFPIIVEQLSLQFNFGIFAVVCFFLEVIFYLFVFETKGLTKIEIQNLFQNQKNYVDIND</sequence>
<feature type="transmembrane region" description="Helical" evidence="5">
    <location>
        <begin position="142"/>
        <end position="166"/>
    </location>
</feature>
<evidence type="ECO:0000256" key="4">
    <source>
        <dbReference type="ARBA" id="ARBA00023136"/>
    </source>
</evidence>
<feature type="transmembrane region" description="Helical" evidence="5">
    <location>
        <begin position="117"/>
        <end position="135"/>
    </location>
</feature>
<keyword evidence="3 5" id="KW-1133">Transmembrane helix</keyword>
<dbReference type="PROSITE" id="PS50850">
    <property type="entry name" value="MFS"/>
    <property type="match status" value="1"/>
</dbReference>
<dbReference type="GO" id="GO:0005351">
    <property type="term" value="F:carbohydrate:proton symporter activity"/>
    <property type="evidence" value="ECO:0007669"/>
    <property type="project" value="TreeGrafter"/>
</dbReference>
<feature type="transmembrane region" description="Helical" evidence="5">
    <location>
        <begin position="436"/>
        <end position="457"/>
    </location>
</feature>
<evidence type="ECO:0000256" key="1">
    <source>
        <dbReference type="ARBA" id="ARBA00004141"/>
    </source>
</evidence>
<feature type="transmembrane region" description="Helical" evidence="5">
    <location>
        <begin position="309"/>
        <end position="332"/>
    </location>
</feature>
<dbReference type="Proteomes" id="UP000692954">
    <property type="component" value="Unassembled WGS sequence"/>
</dbReference>
<organism evidence="7 8">
    <name type="scientific">Paramecium sonneborni</name>
    <dbReference type="NCBI Taxonomy" id="65129"/>
    <lineage>
        <taxon>Eukaryota</taxon>
        <taxon>Sar</taxon>
        <taxon>Alveolata</taxon>
        <taxon>Ciliophora</taxon>
        <taxon>Intramacronucleata</taxon>
        <taxon>Oligohymenophorea</taxon>
        <taxon>Peniculida</taxon>
        <taxon>Parameciidae</taxon>
        <taxon>Paramecium</taxon>
    </lineage>
</organism>
<dbReference type="OrthoDB" id="293490at2759"/>
<dbReference type="InterPro" id="IPR050360">
    <property type="entry name" value="MFS_Sugar_Transporters"/>
</dbReference>
<gene>
    <name evidence="7" type="ORF">PSON_ATCC_30995.1.T0300246</name>
</gene>
<accession>A0A8S1LX13</accession>
<evidence type="ECO:0000313" key="8">
    <source>
        <dbReference type="Proteomes" id="UP000692954"/>
    </source>
</evidence>
<comment type="caution">
    <text evidence="7">The sequence shown here is derived from an EMBL/GenBank/DDBJ whole genome shotgun (WGS) entry which is preliminary data.</text>
</comment>
<feature type="transmembrane region" description="Helical" evidence="5">
    <location>
        <begin position="410"/>
        <end position="430"/>
    </location>
</feature>
<dbReference type="EMBL" id="CAJJDN010000030">
    <property type="protein sequence ID" value="CAD8073318.1"/>
    <property type="molecule type" value="Genomic_DNA"/>
</dbReference>
<name>A0A8S1LX13_9CILI</name>
<evidence type="ECO:0000256" key="2">
    <source>
        <dbReference type="ARBA" id="ARBA00022692"/>
    </source>
</evidence>
<feature type="domain" description="Major facilitator superfamily (MFS) profile" evidence="6">
    <location>
        <begin position="15"/>
        <end position="461"/>
    </location>
</feature>
<feature type="transmembrane region" description="Helical" evidence="5">
    <location>
        <begin position="12"/>
        <end position="35"/>
    </location>
</feature>
<reference evidence="7" key="1">
    <citation type="submission" date="2021-01" db="EMBL/GenBank/DDBJ databases">
        <authorList>
            <consortium name="Genoscope - CEA"/>
            <person name="William W."/>
        </authorList>
    </citation>
    <scope>NUCLEOTIDE SEQUENCE</scope>
</reference>
<feature type="transmembrane region" description="Helical" evidence="5">
    <location>
        <begin position="374"/>
        <end position="398"/>
    </location>
</feature>
<keyword evidence="4 5" id="KW-0472">Membrane</keyword>
<evidence type="ECO:0000313" key="7">
    <source>
        <dbReference type="EMBL" id="CAD8073318.1"/>
    </source>
</evidence>
<dbReference type="PANTHER" id="PTHR48022:SF2">
    <property type="entry name" value="PLASTIDIC GLUCOSE TRANSPORTER 4"/>
    <property type="match status" value="1"/>
</dbReference>
<evidence type="ECO:0000256" key="3">
    <source>
        <dbReference type="ARBA" id="ARBA00022989"/>
    </source>
</evidence>
<evidence type="ECO:0000256" key="5">
    <source>
        <dbReference type="SAM" id="Phobius"/>
    </source>
</evidence>
<keyword evidence="2 5" id="KW-0812">Transmembrane</keyword>
<dbReference type="InterPro" id="IPR020846">
    <property type="entry name" value="MFS_dom"/>
</dbReference>
<dbReference type="AlphaFoldDB" id="A0A8S1LX13"/>
<feature type="transmembrane region" description="Helical" evidence="5">
    <location>
        <begin position="87"/>
        <end position="111"/>
    </location>
</feature>
<protein>
    <recommendedName>
        <fullName evidence="6">Major facilitator superfamily (MFS) profile domain-containing protein</fullName>
    </recommendedName>
</protein>